<dbReference type="PANTHER" id="PTHR12315">
    <property type="entry name" value="BICOID-INTERACTING PROTEIN RELATED"/>
    <property type="match status" value="1"/>
</dbReference>
<dbReference type="EMBL" id="HBHW01020662">
    <property type="protein sequence ID" value="CAE0048048.1"/>
    <property type="molecule type" value="Transcribed_RNA"/>
</dbReference>
<evidence type="ECO:0000256" key="2">
    <source>
        <dbReference type="ARBA" id="ARBA00022603"/>
    </source>
</evidence>
<dbReference type="GO" id="GO:0040031">
    <property type="term" value="P:snRNA modification"/>
    <property type="evidence" value="ECO:0007669"/>
    <property type="project" value="TreeGrafter"/>
</dbReference>
<keyword evidence="2 6" id="KW-0489">Methyltransferase</keyword>
<evidence type="ECO:0000256" key="4">
    <source>
        <dbReference type="ARBA" id="ARBA00022691"/>
    </source>
</evidence>
<dbReference type="AlphaFoldDB" id="A0A7S2ZQL2"/>
<keyword evidence="3 6" id="KW-0808">Transferase</keyword>
<dbReference type="GO" id="GO:0008171">
    <property type="term" value="F:O-methyltransferase activity"/>
    <property type="evidence" value="ECO:0007669"/>
    <property type="project" value="UniProtKB-UniRule"/>
</dbReference>
<feature type="region of interest" description="Disordered" evidence="7">
    <location>
        <begin position="1"/>
        <end position="30"/>
    </location>
</feature>
<dbReference type="EC" id="2.1.1.-" evidence="6"/>
<gene>
    <name evidence="9" type="ORF">RMAR00112_LOCUS16037</name>
</gene>
<dbReference type="PANTHER" id="PTHR12315:SF0">
    <property type="entry name" value="7SK SNRNA METHYLPHOSPHATE CAPPING ENZYME"/>
    <property type="match status" value="1"/>
</dbReference>
<name>A0A7S2ZQL2_9RHOD</name>
<dbReference type="GO" id="GO:0017069">
    <property type="term" value="F:snRNA binding"/>
    <property type="evidence" value="ECO:0007669"/>
    <property type="project" value="TreeGrafter"/>
</dbReference>
<evidence type="ECO:0000256" key="6">
    <source>
        <dbReference type="RuleBase" id="RU367087"/>
    </source>
</evidence>
<dbReference type="CDD" id="cd02440">
    <property type="entry name" value="AdoMet_MTases"/>
    <property type="match status" value="1"/>
</dbReference>
<dbReference type="PROSITE" id="PS51515">
    <property type="entry name" value="BIN3_SAM"/>
    <property type="match status" value="1"/>
</dbReference>
<dbReference type="Pfam" id="PF06859">
    <property type="entry name" value="Bin3"/>
    <property type="match status" value="1"/>
</dbReference>
<accession>A0A7S2ZQL2</accession>
<dbReference type="GO" id="GO:0008173">
    <property type="term" value="F:RNA methyltransferase activity"/>
    <property type="evidence" value="ECO:0007669"/>
    <property type="project" value="UniProtKB-UniRule"/>
</dbReference>
<reference evidence="9" key="1">
    <citation type="submission" date="2021-01" db="EMBL/GenBank/DDBJ databases">
        <authorList>
            <person name="Corre E."/>
            <person name="Pelletier E."/>
            <person name="Niang G."/>
            <person name="Scheremetjew M."/>
            <person name="Finn R."/>
            <person name="Kale V."/>
            <person name="Holt S."/>
            <person name="Cochrane G."/>
            <person name="Meng A."/>
            <person name="Brown T."/>
            <person name="Cohen L."/>
        </authorList>
    </citation>
    <scope>NUCLEOTIDE SEQUENCE</scope>
    <source>
        <strain evidence="9">CCMP 769</strain>
    </source>
</reference>
<comment type="similarity">
    <text evidence="1 6">Belongs to the methyltransferase superfamily.</text>
</comment>
<evidence type="ECO:0000259" key="8">
    <source>
        <dbReference type="PROSITE" id="PS51515"/>
    </source>
</evidence>
<proteinExistence type="inferred from homology"/>
<sequence>MTEEGASGKRKREKRGGRGKRVSLKEDEDKKSLFGNYSGYKRRRTGRDSDVDRRIELFKREWFAGKDVVDLGCNDGAVLIEIASKHSIKSGIGVEIDEKLILRGRDALRKEVSKRKPRNTTIRGAYDAEVEKMKGWVPLSFRLAGMKGRPTSDSIDGEGYPFNVTFICEDILNESAGYLTEDSCDVVLLLSVTKWIQLHGGDKALKSLFHRIFRGLREGGILILEPQPFHSYKRKIKLHSHLRENYSRIRLKPEKFVNYLTKKVGFESTQVVRDREEGKGHQFNRAIYLLTKGKSAH</sequence>
<dbReference type="InterPro" id="IPR024160">
    <property type="entry name" value="BIN3_SAM-bd_dom"/>
</dbReference>
<evidence type="ECO:0000256" key="5">
    <source>
        <dbReference type="PROSITE-ProRule" id="PRU00848"/>
    </source>
</evidence>
<evidence type="ECO:0000256" key="1">
    <source>
        <dbReference type="ARBA" id="ARBA00008361"/>
    </source>
</evidence>
<dbReference type="SUPFAM" id="SSF53335">
    <property type="entry name" value="S-adenosyl-L-methionine-dependent methyltransferases"/>
    <property type="match status" value="1"/>
</dbReference>
<dbReference type="Gene3D" id="3.40.50.150">
    <property type="entry name" value="Vaccinia Virus protein VP39"/>
    <property type="match status" value="1"/>
</dbReference>
<dbReference type="GO" id="GO:0032259">
    <property type="term" value="P:methylation"/>
    <property type="evidence" value="ECO:0007669"/>
    <property type="project" value="UniProtKB-KW"/>
</dbReference>
<evidence type="ECO:0000256" key="7">
    <source>
        <dbReference type="SAM" id="MobiDB-lite"/>
    </source>
</evidence>
<evidence type="ECO:0000313" key="9">
    <source>
        <dbReference type="EMBL" id="CAE0048048.1"/>
    </source>
</evidence>
<protein>
    <recommendedName>
        <fullName evidence="6">RNA methyltransferase</fullName>
        <ecNumber evidence="6">2.1.1.-</ecNumber>
    </recommendedName>
</protein>
<dbReference type="InterPro" id="IPR039772">
    <property type="entry name" value="Bin3-like"/>
</dbReference>
<dbReference type="InterPro" id="IPR010675">
    <property type="entry name" value="Bin3_C"/>
</dbReference>
<feature type="domain" description="Bin3-type SAM" evidence="8">
    <location>
        <begin position="52"/>
        <end position="295"/>
    </location>
</feature>
<evidence type="ECO:0000256" key="3">
    <source>
        <dbReference type="ARBA" id="ARBA00022679"/>
    </source>
</evidence>
<keyword evidence="4 5" id="KW-0949">S-adenosyl-L-methionine</keyword>
<dbReference type="InterPro" id="IPR029063">
    <property type="entry name" value="SAM-dependent_MTases_sf"/>
</dbReference>
<feature type="compositionally biased region" description="Basic residues" evidence="7">
    <location>
        <begin position="8"/>
        <end position="22"/>
    </location>
</feature>
<organism evidence="9">
    <name type="scientific">Rhodosorus marinus</name>
    <dbReference type="NCBI Taxonomy" id="101924"/>
    <lineage>
        <taxon>Eukaryota</taxon>
        <taxon>Rhodophyta</taxon>
        <taxon>Stylonematophyceae</taxon>
        <taxon>Stylonematales</taxon>
        <taxon>Stylonemataceae</taxon>
        <taxon>Rhodosorus</taxon>
    </lineage>
</organism>